<dbReference type="Gene3D" id="1.10.10.10">
    <property type="entry name" value="Winged helix-like DNA-binding domain superfamily/Winged helix DNA-binding domain"/>
    <property type="match status" value="1"/>
</dbReference>
<protein>
    <submittedName>
        <fullName evidence="2">N-6 DNA methylase</fullName>
    </submittedName>
</protein>
<dbReference type="PRINTS" id="PR00507">
    <property type="entry name" value="N12N6MTFRASE"/>
</dbReference>
<proteinExistence type="predicted"/>
<keyword evidence="2" id="KW-0808">Transferase</keyword>
<dbReference type="Pfam" id="PF02384">
    <property type="entry name" value="N6_Mtase"/>
    <property type="match status" value="1"/>
</dbReference>
<sequence>MSTHDAVPVSLAEIARIAGVGRAAVSNWRRRHDSFPQRIGGTDVSPQFSLAEVERWLRENGKLADAGGREFLWPRFEALGSRDESGLAIAEAARLMRSSRTGGPPAGLTPEARRLAREAAERGREEGTRETFEFLLQRWLETHVRQLSTTPPPLAALMARIALRVRSGGQEEDLTVFDPACGTGHLVAAAVRERPPAGRTVVLAGEREPALAALASARLAFAADAHPGVRAEIATADALREDPFAEARADIALCNPPFNERDWGYEELATDQRWTHGLPPRTEPELAWVQHLLSRLKPGGAAVVLLPPAVASRRAGRRIRSSLLRSGVLRAVVALPPGSAQPHSVSLQLWVLRTAPDGPDAGLPGQDVLLVDATRFARSGTREPGPDWDAFGAFVLSALEALDQPDTDLPDGAARIPLIDLLDDEVDVTPGRHVPVNTEATGRELASSWEELGTVLADLTDRAQRLSELGFGTGGQQSTVSVGDLVKAGALSLRAGQQPPDEPAGSGRDSVPLLTVADLLTDSAPSGLVTTGSAPVVVERGDVVVAGVVRAFRAWVHEGPPTALGPQLYALRVDPAKMDAHFLAGCLRAPSNGRQAGTHASSSSRIDIRRLHVLQLPLEKQAAYAEAFRHLRVFESQLVKADGLGRALVSDTIDQFAVGGLAP</sequence>
<dbReference type="InterPro" id="IPR029063">
    <property type="entry name" value="SAM-dependent_MTases_sf"/>
</dbReference>
<dbReference type="PANTHER" id="PTHR42998">
    <property type="entry name" value="TYPE I RESTRICTION ENZYME HINDVIIP M PROTEIN-RELATED"/>
    <property type="match status" value="1"/>
</dbReference>
<name>A0ABY4T9A1_9ACTN</name>
<dbReference type="SUPFAM" id="SSF53335">
    <property type="entry name" value="S-adenosyl-L-methionine-dependent methyltransferases"/>
    <property type="match status" value="1"/>
</dbReference>
<dbReference type="InterPro" id="IPR036388">
    <property type="entry name" value="WH-like_DNA-bd_sf"/>
</dbReference>
<evidence type="ECO:0000313" key="3">
    <source>
        <dbReference type="Proteomes" id="UP001056383"/>
    </source>
</evidence>
<gene>
    <name evidence="2" type="ORF">MW084_01655</name>
</gene>
<evidence type="ECO:0000259" key="1">
    <source>
        <dbReference type="Pfam" id="PF02384"/>
    </source>
</evidence>
<dbReference type="CDD" id="cd02440">
    <property type="entry name" value="AdoMet_MTases"/>
    <property type="match status" value="1"/>
</dbReference>
<evidence type="ECO:0000313" key="2">
    <source>
        <dbReference type="EMBL" id="URN14840.1"/>
    </source>
</evidence>
<keyword evidence="3" id="KW-1185">Reference proteome</keyword>
<reference evidence="2" key="1">
    <citation type="submission" date="2022-04" db="EMBL/GenBank/DDBJ databases">
        <title>Systematic whole-genome sequencing reveals an unexpected diversity among actinomycetoma pathogens and provides insights into their antibacterial susceptibilities.</title>
        <authorList>
            <person name="Watson A.K."/>
            <person name="Kepplinger B."/>
            <person name="Bakhiet S.M."/>
            <person name="Mhmoud N.A."/>
            <person name="Chapman J."/>
            <person name="Allenby N."/>
            <person name="Mickiewicz K."/>
            <person name="Goodfellow M."/>
            <person name="Fahal A.H."/>
            <person name="Errington J."/>
        </authorList>
    </citation>
    <scope>NUCLEOTIDE SEQUENCE</scope>
    <source>
        <strain evidence="2">SD 504</strain>
    </source>
</reference>
<dbReference type="Gene3D" id="3.40.50.150">
    <property type="entry name" value="Vaccinia Virus protein VP39"/>
    <property type="match status" value="1"/>
</dbReference>
<dbReference type="InterPro" id="IPR052916">
    <property type="entry name" value="Type-I_RE_MTase_Subunit"/>
</dbReference>
<dbReference type="GO" id="GO:0008168">
    <property type="term" value="F:methyltransferase activity"/>
    <property type="evidence" value="ECO:0007669"/>
    <property type="project" value="UniProtKB-KW"/>
</dbReference>
<dbReference type="Proteomes" id="UP001056383">
    <property type="component" value="Chromosome"/>
</dbReference>
<accession>A0ABY4T9A1</accession>
<dbReference type="GO" id="GO:0032259">
    <property type="term" value="P:methylation"/>
    <property type="evidence" value="ECO:0007669"/>
    <property type="project" value="UniProtKB-KW"/>
</dbReference>
<dbReference type="RefSeq" id="WP_010469269.1">
    <property type="nucleotide sequence ID" value="NZ_CP095474.1"/>
</dbReference>
<dbReference type="EMBL" id="CP095474">
    <property type="protein sequence ID" value="URN14840.1"/>
    <property type="molecule type" value="Genomic_DNA"/>
</dbReference>
<feature type="domain" description="DNA methylase adenine-specific" evidence="1">
    <location>
        <begin position="131"/>
        <end position="375"/>
    </location>
</feature>
<dbReference type="InterPro" id="IPR003356">
    <property type="entry name" value="DNA_methylase_A-5"/>
</dbReference>
<dbReference type="PANTHER" id="PTHR42998:SF1">
    <property type="entry name" value="TYPE I RESTRICTION ENZYME HINDI METHYLASE SUBUNIT"/>
    <property type="match status" value="1"/>
</dbReference>
<organism evidence="2 3">
    <name type="scientific">Streptomyces sudanensis</name>
    <dbReference type="NCBI Taxonomy" id="436397"/>
    <lineage>
        <taxon>Bacteria</taxon>
        <taxon>Bacillati</taxon>
        <taxon>Actinomycetota</taxon>
        <taxon>Actinomycetes</taxon>
        <taxon>Kitasatosporales</taxon>
        <taxon>Streptomycetaceae</taxon>
        <taxon>Streptomyces</taxon>
    </lineage>
</organism>
<keyword evidence="2" id="KW-0489">Methyltransferase</keyword>